<feature type="transmembrane region" description="Helical" evidence="1">
    <location>
        <begin position="44"/>
        <end position="65"/>
    </location>
</feature>
<dbReference type="Pfam" id="PF01944">
    <property type="entry name" value="SpoIIM"/>
    <property type="match status" value="1"/>
</dbReference>
<dbReference type="InterPro" id="IPR002798">
    <property type="entry name" value="SpoIIM-like"/>
</dbReference>
<keyword evidence="1" id="KW-0472">Membrane</keyword>
<organism evidence="2 3">
    <name type="scientific">Geobacillus icigianus</name>
    <dbReference type="NCBI Taxonomy" id="1430331"/>
    <lineage>
        <taxon>Bacteria</taxon>
        <taxon>Bacillati</taxon>
        <taxon>Bacillota</taxon>
        <taxon>Bacilli</taxon>
        <taxon>Bacillales</taxon>
        <taxon>Anoxybacillaceae</taxon>
        <taxon>Geobacillus</taxon>
    </lineage>
</organism>
<comment type="caution">
    <text evidence="2">The sequence shown here is derived from an EMBL/GenBank/DDBJ whole genome shotgun (WGS) entry which is preliminary data.</text>
</comment>
<evidence type="ECO:0000313" key="2">
    <source>
        <dbReference type="EMBL" id="MEB3751440.1"/>
    </source>
</evidence>
<name>A0ABU6BI13_9BACL</name>
<protein>
    <recommendedName>
        <fullName evidence="4">Stage II sporulation protein M</fullName>
    </recommendedName>
</protein>
<feature type="transmembrane region" description="Helical" evidence="1">
    <location>
        <begin position="110"/>
        <end position="130"/>
    </location>
</feature>
<proteinExistence type="predicted"/>
<dbReference type="Proteomes" id="UP000029267">
    <property type="component" value="Unassembled WGS sequence"/>
</dbReference>
<keyword evidence="1" id="KW-0812">Transmembrane</keyword>
<gene>
    <name evidence="2" type="ORF">EP10_002281</name>
</gene>
<accession>A0ABU6BI13</accession>
<evidence type="ECO:0000256" key="1">
    <source>
        <dbReference type="SAM" id="Phobius"/>
    </source>
</evidence>
<evidence type="ECO:0008006" key="4">
    <source>
        <dbReference type="Google" id="ProtNLM"/>
    </source>
</evidence>
<reference evidence="2 3" key="1">
    <citation type="journal article" date="2014" name="Genome Announc.">
        <title>Draft Genome Sequence of Geobacillus icigianus Strain G1w1T Isolated from Hot Springs in the Valley of Geysers, Kamchatka (Russian Federation).</title>
        <authorList>
            <person name="Bryanskaya A.V."/>
            <person name="Rozanov A.S."/>
            <person name="Logacheva M.D."/>
            <person name="Kotenko A.V."/>
            <person name="Peltek S.E."/>
        </authorList>
    </citation>
    <scope>NUCLEOTIDE SEQUENCE [LARGE SCALE GENOMIC DNA]</scope>
    <source>
        <strain evidence="2 3">G1w1</strain>
    </source>
</reference>
<feature type="transmembrane region" description="Helical" evidence="1">
    <location>
        <begin position="142"/>
        <end position="164"/>
    </location>
</feature>
<feature type="transmembrane region" description="Helical" evidence="1">
    <location>
        <begin position="12"/>
        <end position="32"/>
    </location>
</feature>
<dbReference type="EMBL" id="JPYA02000002">
    <property type="protein sequence ID" value="MEB3751440.1"/>
    <property type="molecule type" value="Genomic_DNA"/>
</dbReference>
<sequence length="171" mass="18945">MMIKRAIHTHFPYFLLSLGVYVVCFALGAGIFSQKLVIHPTSMAFWATFGHNLMVGVILMVGGWLTLGMANTLYLGYHAAMLGVIVKGVAKGYGWHPLMTGVFPHAVPEIMGHLLFCTLGYETWRFLHIVKKRARGEKTEPLYIRDILFLFLVAVVLLILSAGLEATVSHG</sequence>
<keyword evidence="1" id="KW-1133">Transmembrane helix</keyword>
<evidence type="ECO:0000313" key="3">
    <source>
        <dbReference type="Proteomes" id="UP000029267"/>
    </source>
</evidence>
<feature type="transmembrane region" description="Helical" evidence="1">
    <location>
        <begin position="72"/>
        <end position="90"/>
    </location>
</feature>
<keyword evidence="3" id="KW-1185">Reference proteome</keyword>